<proteinExistence type="predicted"/>
<dbReference type="RefSeq" id="WP_011415836.1">
    <property type="nucleotide sequence ID" value="NC_007722.1"/>
</dbReference>
<dbReference type="PROSITE" id="PS50830">
    <property type="entry name" value="TNASE_3"/>
    <property type="match status" value="1"/>
</dbReference>
<evidence type="ECO:0000259" key="2">
    <source>
        <dbReference type="PROSITE" id="PS50830"/>
    </source>
</evidence>
<name>Q2N5M7_ERYLH</name>
<dbReference type="KEGG" id="eli:ELI_14610"/>
<keyword evidence="1" id="KW-1133">Transmembrane helix</keyword>
<evidence type="ECO:0000313" key="4">
    <source>
        <dbReference type="Proteomes" id="UP000008808"/>
    </source>
</evidence>
<dbReference type="InterPro" id="IPR016071">
    <property type="entry name" value="Staphylococal_nuclease_OB-fold"/>
</dbReference>
<feature type="transmembrane region" description="Helical" evidence="1">
    <location>
        <begin position="29"/>
        <end position="49"/>
    </location>
</feature>
<dbReference type="STRING" id="314225.ELI_14610"/>
<reference evidence="4" key="1">
    <citation type="journal article" date="2009" name="J. Bacteriol.">
        <title>Complete genome sequence of Erythrobacter litoralis HTCC2594.</title>
        <authorList>
            <person name="Oh H.M."/>
            <person name="Giovannoni S.J."/>
            <person name="Ferriera S."/>
            <person name="Johnson J."/>
            <person name="Cho J.C."/>
        </authorList>
    </citation>
    <scope>NUCLEOTIDE SEQUENCE [LARGE SCALE GENOMIC DNA]</scope>
    <source>
        <strain evidence="4">HTCC2594</strain>
    </source>
</reference>
<dbReference type="Pfam" id="PF00565">
    <property type="entry name" value="SNase"/>
    <property type="match status" value="1"/>
</dbReference>
<organism evidence="3 4">
    <name type="scientific">Erythrobacter litoralis (strain HTCC2594)</name>
    <dbReference type="NCBI Taxonomy" id="314225"/>
    <lineage>
        <taxon>Bacteria</taxon>
        <taxon>Pseudomonadati</taxon>
        <taxon>Pseudomonadota</taxon>
        <taxon>Alphaproteobacteria</taxon>
        <taxon>Sphingomonadales</taxon>
        <taxon>Erythrobacteraceae</taxon>
        <taxon>Erythrobacter/Porphyrobacter group</taxon>
        <taxon>Erythrobacter</taxon>
    </lineage>
</organism>
<accession>Q2N5M7</accession>
<dbReference type="Gene3D" id="2.40.50.90">
    <property type="match status" value="1"/>
</dbReference>
<evidence type="ECO:0000256" key="1">
    <source>
        <dbReference type="SAM" id="Phobius"/>
    </source>
</evidence>
<protein>
    <submittedName>
        <fullName evidence="3">Nuclease</fullName>
    </submittedName>
</protein>
<dbReference type="AlphaFoldDB" id="Q2N5M7"/>
<dbReference type="SUPFAM" id="SSF50199">
    <property type="entry name" value="Staphylococcal nuclease"/>
    <property type="match status" value="1"/>
</dbReference>
<dbReference type="Proteomes" id="UP000008808">
    <property type="component" value="Chromosome"/>
</dbReference>
<keyword evidence="1" id="KW-0472">Membrane</keyword>
<dbReference type="EMBL" id="CP000157">
    <property type="protein sequence ID" value="ABC65014.1"/>
    <property type="molecule type" value="Genomic_DNA"/>
</dbReference>
<dbReference type="eggNOG" id="COG1525">
    <property type="taxonomic scope" value="Bacteria"/>
</dbReference>
<sequence length="185" mass="20928">MPMREEPSDPLDFRKAFKAKKRRKLGKEIILSLGEFSIVVAAGMLALNWPAGDARPAMVEQQAQALFQQASSPQFAICGRVRRTCVVDGDTFWLDGTKIRIADIDTPEIGQPRCDYEYELGMRATRRLVDLLNAGPFELRTIGNRDEDQYGRKLRVVTRNGRSLGDQLVSEGLARTWSGRREPWC</sequence>
<gene>
    <name evidence="3" type="ordered locus">ELI_14610</name>
</gene>
<evidence type="ECO:0000313" key="3">
    <source>
        <dbReference type="EMBL" id="ABC65014.1"/>
    </source>
</evidence>
<dbReference type="HOGENOM" id="CLU_046484_13_1_5"/>
<feature type="domain" description="TNase-like" evidence="2">
    <location>
        <begin position="86"/>
        <end position="185"/>
    </location>
</feature>
<dbReference type="InterPro" id="IPR035437">
    <property type="entry name" value="SNase_OB-fold_sf"/>
</dbReference>
<keyword evidence="1" id="KW-0812">Transmembrane</keyword>
<keyword evidence="4" id="KW-1185">Reference proteome</keyword>